<sequence length="394" mass="44847">MNKLAQKVLLKNINKTYFIGAILGSVIGMVLCGLSWHFYQSLNSLLANKQGALGTEYIVINKKVSLFNSIGLSDNTFSSSEIEKLQGSELFDSVVPFKKNQFKAYAFIEKNSFLPDFYTYLFFESVPDQYLDIDLHRWQWNEKSSEVPIVIPRQYLMLYNFGFSAGQGLPQVSENMIRQVSFNLKLRSKKNRYKEKILRARIVGFTDRINSILVPESFLKWANSNYGDQDNKPSRVLLATNSSAIEDLPKYLEENNYQTNQEKIKGSKVISIAHTVLGSVGGISLFILVLAIFIFILAFQLLLTRNRTELQMLIQLGIDYQEIVKFYSKGFAGIVLFIGISSMGIISLLPLDFMTNFGEVSNPIKNTFWLIISLSIILWSINTILVQKQIQKLA</sequence>
<gene>
    <name evidence="2" type="ORF">BC781_109109</name>
</gene>
<keyword evidence="1" id="KW-1133">Transmembrane helix</keyword>
<feature type="transmembrane region" description="Helical" evidence="1">
    <location>
        <begin position="276"/>
        <end position="303"/>
    </location>
</feature>
<keyword evidence="1" id="KW-0472">Membrane</keyword>
<reference evidence="2 3" key="1">
    <citation type="submission" date="2018-03" db="EMBL/GenBank/DDBJ databases">
        <title>Genomic Encyclopedia of Archaeal and Bacterial Type Strains, Phase II (KMG-II): from individual species to whole genera.</title>
        <authorList>
            <person name="Goeker M."/>
        </authorList>
    </citation>
    <scope>NUCLEOTIDE SEQUENCE [LARGE SCALE GENOMIC DNA]</scope>
    <source>
        <strain evidence="2 3">DSM 28229</strain>
    </source>
</reference>
<feature type="transmembrane region" description="Helical" evidence="1">
    <location>
        <begin position="368"/>
        <end position="386"/>
    </location>
</feature>
<dbReference type="EMBL" id="QGDO01000009">
    <property type="protein sequence ID" value="PWJ36093.1"/>
    <property type="molecule type" value="Genomic_DNA"/>
</dbReference>
<dbReference type="AlphaFoldDB" id="A0A315Z0C8"/>
<keyword evidence="3" id="KW-1185">Reference proteome</keyword>
<keyword evidence="1" id="KW-0812">Transmembrane</keyword>
<proteinExistence type="predicted"/>
<evidence type="ECO:0000313" key="3">
    <source>
        <dbReference type="Proteomes" id="UP000245535"/>
    </source>
</evidence>
<evidence type="ECO:0000313" key="2">
    <source>
        <dbReference type="EMBL" id="PWJ36093.1"/>
    </source>
</evidence>
<comment type="caution">
    <text evidence="2">The sequence shown here is derived from an EMBL/GenBank/DDBJ whole genome shotgun (WGS) entry which is preliminary data.</text>
</comment>
<dbReference type="OrthoDB" id="1011751at2"/>
<dbReference type="RefSeq" id="WP_109622509.1">
    <property type="nucleotide sequence ID" value="NZ_QGDO01000009.1"/>
</dbReference>
<accession>A0A315Z0C8</accession>
<feature type="transmembrane region" description="Helical" evidence="1">
    <location>
        <begin position="330"/>
        <end position="348"/>
    </location>
</feature>
<organism evidence="2 3">
    <name type="scientific">Sediminitomix flava</name>
    <dbReference type="NCBI Taxonomy" id="379075"/>
    <lineage>
        <taxon>Bacteria</taxon>
        <taxon>Pseudomonadati</taxon>
        <taxon>Bacteroidota</taxon>
        <taxon>Cytophagia</taxon>
        <taxon>Cytophagales</taxon>
        <taxon>Flammeovirgaceae</taxon>
        <taxon>Sediminitomix</taxon>
    </lineage>
</organism>
<name>A0A315Z0C8_SEDFL</name>
<evidence type="ECO:0000256" key="1">
    <source>
        <dbReference type="SAM" id="Phobius"/>
    </source>
</evidence>
<protein>
    <recommendedName>
        <fullName evidence="4">FtsX-like permease family protein</fullName>
    </recommendedName>
</protein>
<feature type="transmembrane region" description="Helical" evidence="1">
    <location>
        <begin position="16"/>
        <end position="39"/>
    </location>
</feature>
<evidence type="ECO:0008006" key="4">
    <source>
        <dbReference type="Google" id="ProtNLM"/>
    </source>
</evidence>
<dbReference type="Proteomes" id="UP000245535">
    <property type="component" value="Unassembled WGS sequence"/>
</dbReference>